<dbReference type="InterPro" id="IPR011527">
    <property type="entry name" value="ABC1_TM_dom"/>
</dbReference>
<dbReference type="EMBL" id="CP006916">
    <property type="protein sequence ID" value="AHV85369.2"/>
    <property type="molecule type" value="Genomic_DNA"/>
</dbReference>
<dbReference type="KEGG" id="mgz:GCW_90015"/>
<accession>A0A0F6CLR7</accession>
<evidence type="ECO:0000313" key="8">
    <source>
        <dbReference type="EMBL" id="AHV85369.2"/>
    </source>
</evidence>
<dbReference type="Gene3D" id="1.20.1560.10">
    <property type="entry name" value="ABC transporter type 1, transmembrane domain"/>
    <property type="match status" value="1"/>
</dbReference>
<keyword evidence="5 6" id="KW-0472">Membrane</keyword>
<feature type="domain" description="ABC transmembrane type-1" evidence="7">
    <location>
        <begin position="1"/>
        <end position="108"/>
    </location>
</feature>
<dbReference type="InterPro" id="IPR036640">
    <property type="entry name" value="ABC1_TM_sf"/>
</dbReference>
<dbReference type="GO" id="GO:0005524">
    <property type="term" value="F:ATP binding"/>
    <property type="evidence" value="ECO:0007669"/>
    <property type="project" value="InterPro"/>
</dbReference>
<evidence type="ECO:0000256" key="5">
    <source>
        <dbReference type="ARBA" id="ARBA00023136"/>
    </source>
</evidence>
<evidence type="ECO:0000256" key="2">
    <source>
        <dbReference type="ARBA" id="ARBA00005417"/>
    </source>
</evidence>
<comment type="subcellular location">
    <subcellularLocation>
        <location evidence="1">Cell membrane</location>
        <topology evidence="1">Multi-pass membrane protein</topology>
    </subcellularLocation>
</comment>
<feature type="transmembrane region" description="Helical" evidence="6">
    <location>
        <begin position="45"/>
        <end position="63"/>
    </location>
</feature>
<dbReference type="GO" id="GO:0005886">
    <property type="term" value="C:plasma membrane"/>
    <property type="evidence" value="ECO:0007669"/>
    <property type="project" value="UniProtKB-SubCell"/>
</dbReference>
<feature type="transmembrane region" description="Helical" evidence="6">
    <location>
        <begin position="69"/>
        <end position="89"/>
    </location>
</feature>
<dbReference type="GO" id="GO:0140359">
    <property type="term" value="F:ABC-type transporter activity"/>
    <property type="evidence" value="ECO:0007669"/>
    <property type="project" value="InterPro"/>
</dbReference>
<name>A0A0F6CLR7_MYCGL</name>
<proteinExistence type="inferred from homology"/>
<evidence type="ECO:0000256" key="6">
    <source>
        <dbReference type="SAM" id="Phobius"/>
    </source>
</evidence>
<gene>
    <name evidence="8" type="ORF">GCW_90015</name>
</gene>
<evidence type="ECO:0000256" key="1">
    <source>
        <dbReference type="ARBA" id="ARBA00004651"/>
    </source>
</evidence>
<evidence type="ECO:0000313" key="9">
    <source>
        <dbReference type="Proteomes" id="UP000018735"/>
    </source>
</evidence>
<reference evidence="8 9" key="1">
    <citation type="journal article" date="2011" name="PLoS ONE">
        <title>Core proteome of the minimal cell: comparative proteomics of three mollicute species.</title>
        <authorList>
            <person name="Fisunov G.Y."/>
            <person name="Alexeev D.G."/>
            <person name="Bazaleev N.A."/>
            <person name="Ladygina V.G."/>
            <person name="Galyamina M.A."/>
            <person name="Kondratov I.G."/>
            <person name="Zhukova N.A."/>
            <person name="Serebryakova M.V."/>
            <person name="Demina I.A."/>
            <person name="Govorun V.M."/>
        </authorList>
    </citation>
    <scope>NUCLEOTIDE SEQUENCE [LARGE SCALE GENOMIC DNA]</scope>
    <source>
        <strain evidence="8 9">S6</strain>
    </source>
</reference>
<dbReference type="Pfam" id="PF00664">
    <property type="entry name" value="ABC_membrane"/>
    <property type="match status" value="1"/>
</dbReference>
<organism evidence="8 9">
    <name type="scientific">Mycoplasmoides gallisepticum S6</name>
    <dbReference type="NCBI Taxonomy" id="1006581"/>
    <lineage>
        <taxon>Bacteria</taxon>
        <taxon>Bacillati</taxon>
        <taxon>Mycoplasmatota</taxon>
        <taxon>Mycoplasmoidales</taxon>
        <taxon>Mycoplasmoidaceae</taxon>
        <taxon>Mycoplasmoides</taxon>
    </lineage>
</organism>
<keyword evidence="3 6" id="KW-0812">Transmembrane</keyword>
<comment type="similarity">
    <text evidence="2">Belongs to the ABC transporter superfamily.</text>
</comment>
<sequence>MRVNIFERYQSFSVKNTDKFEKASVLTRMTTDINFIQQSIQSGRTAIRGMSVFLFSLVLMFVTSWKLGIASVAIMPVIIGGILLVYRFVIGNYKKLFKQYDQLNNLAK</sequence>
<dbReference type="SUPFAM" id="SSF90123">
    <property type="entry name" value="ABC transporter transmembrane region"/>
    <property type="match status" value="1"/>
</dbReference>
<evidence type="ECO:0000256" key="3">
    <source>
        <dbReference type="ARBA" id="ARBA00022692"/>
    </source>
</evidence>
<dbReference type="PROSITE" id="PS50929">
    <property type="entry name" value="ABC_TM1F"/>
    <property type="match status" value="1"/>
</dbReference>
<dbReference type="Proteomes" id="UP000018735">
    <property type="component" value="Chromosome"/>
</dbReference>
<evidence type="ECO:0000256" key="4">
    <source>
        <dbReference type="ARBA" id="ARBA00022989"/>
    </source>
</evidence>
<evidence type="ECO:0000259" key="7">
    <source>
        <dbReference type="PROSITE" id="PS50929"/>
    </source>
</evidence>
<dbReference type="AlphaFoldDB" id="A0A0F6CLR7"/>
<keyword evidence="4 6" id="KW-1133">Transmembrane helix</keyword>
<protein>
    <submittedName>
        <fullName evidence="8">ABC-type multidrug transport system, ATPase and permease component</fullName>
    </submittedName>
</protein>